<dbReference type="Pfam" id="PF02776">
    <property type="entry name" value="TPP_enzyme_N"/>
    <property type="match status" value="1"/>
</dbReference>
<dbReference type="PANTHER" id="PTHR42916">
    <property type="entry name" value="2-SUCCINYL-5-ENOLPYRUVYL-6-HYDROXY-3-CYCLOHEXENE-1-CARBOXYLATE SYNTHASE"/>
    <property type="match status" value="1"/>
</dbReference>
<sequence length="202" mass="20463">VVLAPGSRSAPLAYALQAAERAGWLRLHVRVDERVAGFVALGLTRAGTAEGATPEPVAVVTTSGTAVANLHPAVLEAAHSGLPLVVVSADRPHEMRGTGANQTTDQVGIFGGAPRYAVDVPAGAPTGRLLDQIATRALVAARGLRTGDPGPVHLNVALREPLAPAGTWTPGRSPRVRTAVAPPAPAAPAVLERGPRTVVVAG</sequence>
<feature type="domain" description="Thiamine pyrophosphate enzyme N-terminal TPP-binding" evidence="1">
    <location>
        <begin position="2"/>
        <end position="108"/>
    </location>
</feature>
<dbReference type="Proteomes" id="UP000437709">
    <property type="component" value="Unassembled WGS sequence"/>
</dbReference>
<feature type="non-terminal residue" evidence="2">
    <location>
        <position position="202"/>
    </location>
</feature>
<organism evidence="2 3">
    <name type="scientific">Georgenia subflava</name>
    <dbReference type="NCBI Taxonomy" id="1622177"/>
    <lineage>
        <taxon>Bacteria</taxon>
        <taxon>Bacillati</taxon>
        <taxon>Actinomycetota</taxon>
        <taxon>Actinomycetes</taxon>
        <taxon>Micrococcales</taxon>
        <taxon>Bogoriellaceae</taxon>
        <taxon>Georgenia</taxon>
    </lineage>
</organism>
<dbReference type="RefSeq" id="WP_265333904.1">
    <property type="nucleotide sequence ID" value="NZ_WHPC01000213.1"/>
</dbReference>
<dbReference type="CDD" id="cd07037">
    <property type="entry name" value="TPP_PYR_MenD"/>
    <property type="match status" value="1"/>
</dbReference>
<accession>A0A6N7ERQ0</accession>
<keyword evidence="3" id="KW-1185">Reference proteome</keyword>
<dbReference type="AlphaFoldDB" id="A0A6N7ERQ0"/>
<dbReference type="EMBL" id="WHPC01000213">
    <property type="protein sequence ID" value="MPV39215.1"/>
    <property type="molecule type" value="Genomic_DNA"/>
</dbReference>
<dbReference type="GO" id="GO:0000287">
    <property type="term" value="F:magnesium ion binding"/>
    <property type="evidence" value="ECO:0007669"/>
    <property type="project" value="UniProtKB-ARBA"/>
</dbReference>
<dbReference type="Gene3D" id="3.40.50.970">
    <property type="match status" value="1"/>
</dbReference>
<dbReference type="InterPro" id="IPR029061">
    <property type="entry name" value="THDP-binding"/>
</dbReference>
<name>A0A6N7ERQ0_9MICO</name>
<feature type="non-terminal residue" evidence="2">
    <location>
        <position position="1"/>
    </location>
</feature>
<comment type="caution">
    <text evidence="2">The sequence shown here is derived from an EMBL/GenBank/DDBJ whole genome shotgun (WGS) entry which is preliminary data.</text>
</comment>
<dbReference type="SUPFAM" id="SSF52518">
    <property type="entry name" value="Thiamin diphosphate-binding fold (THDP-binding)"/>
    <property type="match status" value="1"/>
</dbReference>
<protein>
    <submittedName>
        <fullName evidence="2">2-succinyl-5-enolpyruvyl-6-hydroxy-3-cyclohexene-1-carboxylate synthase</fullName>
    </submittedName>
</protein>
<evidence type="ECO:0000259" key="1">
    <source>
        <dbReference type="Pfam" id="PF02776"/>
    </source>
</evidence>
<dbReference type="PANTHER" id="PTHR42916:SF1">
    <property type="entry name" value="PROTEIN PHYLLO, CHLOROPLASTIC"/>
    <property type="match status" value="1"/>
</dbReference>
<gene>
    <name evidence="2" type="ORF">GB881_19645</name>
</gene>
<dbReference type="InterPro" id="IPR012001">
    <property type="entry name" value="Thiamin_PyroP_enz_TPP-bd_dom"/>
</dbReference>
<evidence type="ECO:0000313" key="2">
    <source>
        <dbReference type="EMBL" id="MPV39215.1"/>
    </source>
</evidence>
<dbReference type="GO" id="GO:0030976">
    <property type="term" value="F:thiamine pyrophosphate binding"/>
    <property type="evidence" value="ECO:0007669"/>
    <property type="project" value="InterPro"/>
</dbReference>
<evidence type="ECO:0000313" key="3">
    <source>
        <dbReference type="Proteomes" id="UP000437709"/>
    </source>
</evidence>
<reference evidence="2 3" key="1">
    <citation type="submission" date="2019-10" db="EMBL/GenBank/DDBJ databases">
        <title>Georgenia wutianyii sp. nov. and Georgenia yuyongxinii sp. nov. isolated from plateau pika (Ochotona curzoniae) in the Qinghai-Tibet plateau of China.</title>
        <authorList>
            <person name="Tian Z."/>
        </authorList>
    </citation>
    <scope>NUCLEOTIDE SEQUENCE [LARGE SCALE GENOMIC DNA]</scope>
    <source>
        <strain evidence="2 3">JCM 19765</strain>
    </source>
</reference>
<proteinExistence type="predicted"/>